<dbReference type="InParanoid" id="Q7UHL0"/>
<accession>Q7UHL0</accession>
<dbReference type="EMBL" id="BX294156">
    <property type="protein sequence ID" value="CAD77960.1"/>
    <property type="molecule type" value="Genomic_DNA"/>
</dbReference>
<gene>
    <name evidence="1" type="ordered locus">RB13128</name>
</gene>
<dbReference type="Proteomes" id="UP000001025">
    <property type="component" value="Chromosome"/>
</dbReference>
<reference evidence="1 2" key="1">
    <citation type="journal article" date="2003" name="Proc. Natl. Acad. Sci. U.S.A.">
        <title>Complete genome sequence of the marine planctomycete Pirellula sp. strain 1.</title>
        <authorList>
            <person name="Gloeckner F.O."/>
            <person name="Kube M."/>
            <person name="Bauer M."/>
            <person name="Teeling H."/>
            <person name="Lombardot T."/>
            <person name="Ludwig W."/>
            <person name="Gade D."/>
            <person name="Beck A."/>
            <person name="Borzym K."/>
            <person name="Heitmann K."/>
            <person name="Rabus R."/>
            <person name="Schlesner H."/>
            <person name="Amann R."/>
            <person name="Reinhardt R."/>
        </authorList>
    </citation>
    <scope>NUCLEOTIDE SEQUENCE [LARGE SCALE GENOMIC DNA]</scope>
    <source>
        <strain evidence="2">DSM 10527 / NCIMB 13988 / SH1</strain>
    </source>
</reference>
<dbReference type="AlphaFoldDB" id="Q7UHL0"/>
<organism evidence="1 2">
    <name type="scientific">Rhodopirellula baltica (strain DSM 10527 / NCIMB 13988 / SH1)</name>
    <dbReference type="NCBI Taxonomy" id="243090"/>
    <lineage>
        <taxon>Bacteria</taxon>
        <taxon>Pseudomonadati</taxon>
        <taxon>Planctomycetota</taxon>
        <taxon>Planctomycetia</taxon>
        <taxon>Pirellulales</taxon>
        <taxon>Pirellulaceae</taxon>
        <taxon>Rhodopirellula</taxon>
    </lineage>
</organism>
<dbReference type="KEGG" id="rba:RB13128"/>
<evidence type="ECO:0000313" key="1">
    <source>
        <dbReference type="EMBL" id="CAD77960.1"/>
    </source>
</evidence>
<evidence type="ECO:0000313" key="2">
    <source>
        <dbReference type="Proteomes" id="UP000001025"/>
    </source>
</evidence>
<protein>
    <submittedName>
        <fullName evidence="1">Uncharacterized protein</fullName>
    </submittedName>
</protein>
<dbReference type="EnsemblBacteria" id="CAD77960">
    <property type="protein sequence ID" value="CAD77960"/>
    <property type="gene ID" value="RB13128"/>
</dbReference>
<keyword evidence="2" id="KW-1185">Reference proteome</keyword>
<name>Q7UHL0_RHOBA</name>
<dbReference type="HOGENOM" id="CLU_1561674_0_0_0"/>
<sequence length="171" mass="19300">MIGGGQIAVSPRGRSTFESSAWIGQNDKRWHVLVFGSQSISDPTADTGIAHQDAARVHLIDGLRMVHAVAVHRTDHTKIVGMLRHMWEEITDLQTRLASRSKATDWSEQRILLDVATRHHVAKAFRQWLATVLRQRGFRIKQIHVTGATVHEKPNHSFGTRGKMRLMNVCT</sequence>
<proteinExistence type="predicted"/>